<sequence precursor="true">MKPRLLICMGGLSIICWLGSCLAIVHVVEAAEARPARTQGTMDASVIRVDKYGVYVPNIVFYFDPETSKQRSDALAAAAQKLIGRKASITYSATADLTRDKHPLLVDIVPSKNEPSAHPPRADRGDETSKYGDETDERRQFTPEPPVSGEPKGAVATGRRLPPDEVEESPSAPSGVPPGAASRAEPPVPPVVDRATSIRREEIVEFVEGCMDAVAEKDISAVLSCYADKVDYYSKGTVSREFVRKDKEHYFRRWDTIESSIDGNVVLIVTDQQDVKIAKFITSFSVRNDEKSVSGKAENIWAIQRINDELKIVDEKQRILRSETWQ</sequence>
<protein>
    <recommendedName>
        <fullName evidence="4">SnoaL-like domain-containing protein</fullName>
    </recommendedName>
</protein>
<evidence type="ECO:0008006" key="4">
    <source>
        <dbReference type="Google" id="ProtNLM"/>
    </source>
</evidence>
<proteinExistence type="predicted"/>
<dbReference type="AlphaFoldDB" id="A0LIV9"/>
<evidence type="ECO:0000256" key="1">
    <source>
        <dbReference type="SAM" id="MobiDB-lite"/>
    </source>
</evidence>
<evidence type="ECO:0000313" key="2">
    <source>
        <dbReference type="EMBL" id="ABK17361.1"/>
    </source>
</evidence>
<keyword evidence="3" id="KW-1185">Reference proteome</keyword>
<dbReference type="eggNOG" id="COG0515">
    <property type="taxonomic scope" value="Bacteria"/>
</dbReference>
<dbReference type="RefSeq" id="WP_011698531.1">
    <property type="nucleotide sequence ID" value="NC_008554.1"/>
</dbReference>
<accession>A0LIV9</accession>
<dbReference type="InterPro" id="IPR032710">
    <property type="entry name" value="NTF2-like_dom_sf"/>
</dbReference>
<feature type="compositionally biased region" description="Low complexity" evidence="1">
    <location>
        <begin position="169"/>
        <end position="182"/>
    </location>
</feature>
<dbReference type="EMBL" id="CP000478">
    <property type="protein sequence ID" value="ABK17361.1"/>
    <property type="molecule type" value="Genomic_DNA"/>
</dbReference>
<organism evidence="2 3">
    <name type="scientific">Syntrophobacter fumaroxidans (strain DSM 10017 / MPOB)</name>
    <dbReference type="NCBI Taxonomy" id="335543"/>
    <lineage>
        <taxon>Bacteria</taxon>
        <taxon>Pseudomonadati</taxon>
        <taxon>Thermodesulfobacteriota</taxon>
        <taxon>Syntrophobacteria</taxon>
        <taxon>Syntrophobacterales</taxon>
        <taxon>Syntrophobacteraceae</taxon>
        <taxon>Syntrophobacter</taxon>
    </lineage>
</organism>
<dbReference type="OrthoDB" id="5935280at2"/>
<feature type="compositionally biased region" description="Basic and acidic residues" evidence="1">
    <location>
        <begin position="120"/>
        <end position="141"/>
    </location>
</feature>
<evidence type="ECO:0000313" key="3">
    <source>
        <dbReference type="Proteomes" id="UP000001784"/>
    </source>
</evidence>
<dbReference type="KEGG" id="sfu:Sfum_1674"/>
<feature type="region of interest" description="Disordered" evidence="1">
    <location>
        <begin position="105"/>
        <end position="194"/>
    </location>
</feature>
<dbReference type="Gene3D" id="3.10.450.50">
    <property type="match status" value="1"/>
</dbReference>
<gene>
    <name evidence="2" type="ordered locus">Sfum_1674</name>
</gene>
<dbReference type="HOGENOM" id="CLU_852403_0_0_7"/>
<dbReference type="PROSITE" id="PS51257">
    <property type="entry name" value="PROKAR_LIPOPROTEIN"/>
    <property type="match status" value="1"/>
</dbReference>
<dbReference type="Proteomes" id="UP000001784">
    <property type="component" value="Chromosome"/>
</dbReference>
<dbReference type="InParanoid" id="A0LIV9"/>
<reference evidence="2 3" key="1">
    <citation type="submission" date="2006-10" db="EMBL/GenBank/DDBJ databases">
        <title>Complete sequence of Syntrophobacter fumaroxidans MPOB.</title>
        <authorList>
            <consortium name="US DOE Joint Genome Institute"/>
            <person name="Copeland A."/>
            <person name="Lucas S."/>
            <person name="Lapidus A."/>
            <person name="Barry K."/>
            <person name="Detter J.C."/>
            <person name="Glavina del Rio T."/>
            <person name="Hammon N."/>
            <person name="Israni S."/>
            <person name="Pitluck S."/>
            <person name="Goltsman E.G."/>
            <person name="Martinez M."/>
            <person name="Schmutz J."/>
            <person name="Larimer F."/>
            <person name="Land M."/>
            <person name="Hauser L."/>
            <person name="Kyrpides N."/>
            <person name="Kim E."/>
            <person name="Boone D.R."/>
            <person name="Brockman F."/>
            <person name="Culley D."/>
            <person name="Ferry J."/>
            <person name="Gunsalus R."/>
            <person name="McInerney M.J."/>
            <person name="Morrison M."/>
            <person name="Plugge C."/>
            <person name="Rohlin L."/>
            <person name="Scholten J."/>
            <person name="Sieber J."/>
            <person name="Stams A.J.M."/>
            <person name="Worm P."/>
            <person name="Henstra A.M."/>
            <person name="Richardson P."/>
        </authorList>
    </citation>
    <scope>NUCLEOTIDE SEQUENCE [LARGE SCALE GENOMIC DNA]</scope>
    <source>
        <strain evidence="3">DSM 10017 / MPOB</strain>
    </source>
</reference>
<name>A0LIV9_SYNFM</name>
<dbReference type="SUPFAM" id="SSF54427">
    <property type="entry name" value="NTF2-like"/>
    <property type="match status" value="1"/>
</dbReference>